<evidence type="ECO:0000313" key="3">
    <source>
        <dbReference type="EMBL" id="QFX92998.1"/>
    </source>
</evidence>
<dbReference type="InterPro" id="IPR016181">
    <property type="entry name" value="Acyl_CoA_acyltransferase"/>
</dbReference>
<feature type="domain" description="N-acetyltransferase" evidence="1">
    <location>
        <begin position="39"/>
        <end position="187"/>
    </location>
</feature>
<dbReference type="PATRIC" id="fig|1614.11.peg.1051"/>
<keyword evidence="2" id="KW-0808">Transferase</keyword>
<evidence type="ECO:0000313" key="5">
    <source>
        <dbReference type="Proteomes" id="UP000327194"/>
    </source>
</evidence>
<dbReference type="EC" id="2.3.1.-" evidence="2"/>
<dbReference type="Proteomes" id="UP000327194">
    <property type="component" value="Chromosome"/>
</dbReference>
<keyword evidence="2" id="KW-0012">Acyltransferase</keyword>
<proteinExistence type="predicted"/>
<evidence type="ECO:0000259" key="1">
    <source>
        <dbReference type="PROSITE" id="PS51186"/>
    </source>
</evidence>
<dbReference type="GO" id="GO:0008080">
    <property type="term" value="F:N-acetyltransferase activity"/>
    <property type="evidence" value="ECO:0007669"/>
    <property type="project" value="InterPro"/>
</dbReference>
<dbReference type="KEGG" id="lfv:LF543_05330"/>
<evidence type="ECO:0000313" key="2">
    <source>
        <dbReference type="EMBL" id="KID41692.1"/>
    </source>
</evidence>
<dbReference type="RefSeq" id="WP_010021809.1">
    <property type="nucleotide sequence ID" value="NZ_AZDS01000003.1"/>
</dbReference>
<sequence length="198" mass="22997">MLRKIESWLKKNLKKKEEAKIQRGLQIQNHIVDINGTDYYFGKGSITDIPDIVNVEEEVYDKKAAWDRERFLNDLKKHKNSLYMVIRKADELIAFVGCYISRDSKNCHVENIAVLPKFQNRGLGYFLLTMVIRRARLMKLRSVSVETRLSNIKAQDLNRDLGFIQVGIDPDYYNDGEDAVVMKLDLSKQKVAPNNFGR</sequence>
<organism evidence="2 4">
    <name type="scientific">Fructilactobacillus fructivorans</name>
    <dbReference type="NCBI Taxonomy" id="1614"/>
    <lineage>
        <taxon>Bacteria</taxon>
        <taxon>Bacillati</taxon>
        <taxon>Bacillota</taxon>
        <taxon>Bacilli</taxon>
        <taxon>Lactobacillales</taxon>
        <taxon>Lactobacillaceae</taxon>
        <taxon>Fructilactobacillus</taxon>
    </lineage>
</organism>
<dbReference type="PROSITE" id="PS51186">
    <property type="entry name" value="GNAT"/>
    <property type="match status" value="1"/>
</dbReference>
<gene>
    <name evidence="3" type="primary">rimI</name>
    <name evidence="3" type="ORF">LF543_05330</name>
    <name evidence="2" type="ORF">LfDm3_0934</name>
</gene>
<dbReference type="Pfam" id="PF00583">
    <property type="entry name" value="Acetyltransf_1"/>
    <property type="match status" value="1"/>
</dbReference>
<dbReference type="EMBL" id="CP045562">
    <property type="protein sequence ID" value="QFX92998.1"/>
    <property type="molecule type" value="Genomic_DNA"/>
</dbReference>
<dbReference type="NCBIfam" id="TIGR01575">
    <property type="entry name" value="rimI"/>
    <property type="match status" value="1"/>
</dbReference>
<dbReference type="AlphaFoldDB" id="A0A0C1PLU0"/>
<dbReference type="OrthoDB" id="9794566at2"/>
<dbReference type="PANTHER" id="PTHR47542">
    <property type="entry name" value="ACYL-COA N-ACYLTRANSFERASES (NAT) SUPERFAMILY PROTEIN"/>
    <property type="match status" value="1"/>
</dbReference>
<accession>A0A0C1PLU0</accession>
<dbReference type="InterPro" id="IPR000182">
    <property type="entry name" value="GNAT_dom"/>
</dbReference>
<reference evidence="3 5" key="2">
    <citation type="submission" date="2019-10" db="EMBL/GenBank/DDBJ databases">
        <title>Genome sequencing of Lactobacillus fructivorans.</title>
        <authorList>
            <person name="Kim K."/>
        </authorList>
    </citation>
    <scope>NUCLEOTIDE SEQUENCE [LARGE SCALE GENOMIC DNA]</scope>
    <source>
        <strain evidence="3 5">LF543</strain>
    </source>
</reference>
<dbReference type="Gene3D" id="3.40.630.30">
    <property type="match status" value="1"/>
</dbReference>
<dbReference type="CDD" id="cd04301">
    <property type="entry name" value="NAT_SF"/>
    <property type="match status" value="1"/>
</dbReference>
<keyword evidence="4" id="KW-1185">Reference proteome</keyword>
<dbReference type="STRING" id="1614.IV37_GL001039"/>
<dbReference type="Proteomes" id="UP000031397">
    <property type="component" value="Unassembled WGS sequence"/>
</dbReference>
<evidence type="ECO:0000313" key="4">
    <source>
        <dbReference type="Proteomes" id="UP000031397"/>
    </source>
</evidence>
<dbReference type="SUPFAM" id="SSF55729">
    <property type="entry name" value="Acyl-CoA N-acyltransferases (Nat)"/>
    <property type="match status" value="1"/>
</dbReference>
<name>A0A0C1PLU0_9LACO</name>
<protein>
    <submittedName>
        <fullName evidence="2">Ribosomal-protein-S18p-alanine acetyltransferase</fullName>
        <ecNumber evidence="2">2.3.1.-</ecNumber>
    </submittedName>
    <submittedName>
        <fullName evidence="3">Ribosomal-protein-alanine N-acetyltransferase</fullName>
    </submittedName>
</protein>
<reference evidence="2 4" key="1">
    <citation type="submission" date="2014-06" db="EMBL/GenBank/DDBJ databases">
        <title>Functional and comparative genomic analyses of the Drosophila gut microbiota identify candidate symbiosis factors.</title>
        <authorList>
            <person name="Newell P.D."/>
            <person name="Chaston J.M."/>
            <person name="Douglas A.E."/>
        </authorList>
    </citation>
    <scope>NUCLEOTIDE SEQUENCE [LARGE SCALE GENOMIC DNA]</scope>
    <source>
        <strain evidence="2 4">DmCS_002</strain>
    </source>
</reference>
<dbReference type="EMBL" id="JOJZ01000019">
    <property type="protein sequence ID" value="KID41692.1"/>
    <property type="molecule type" value="Genomic_DNA"/>
</dbReference>
<dbReference type="InterPro" id="IPR006464">
    <property type="entry name" value="AcTrfase_RimI/Ard1"/>
</dbReference>
<dbReference type="GeneID" id="74913599"/>
<dbReference type="PANTHER" id="PTHR47542:SF2">
    <property type="entry name" value="ACYL-COA N-ACYLTRANSFERASES (NAT) SUPERFAMILY PROTEIN"/>
    <property type="match status" value="1"/>
</dbReference>